<evidence type="ECO:0000256" key="1">
    <source>
        <dbReference type="SAM" id="SignalP"/>
    </source>
</evidence>
<sequence length="244" mass="26551">MKVTATTSAAIMALTSSTLVNAKAWTMHIYNDGGDWQGVPIVAWNGQFVAALGEFDTTATCQPEVWNCTGKNTTMISGLDEAGTANDLWMAITQAGGQKVYWHDAPKGTNIRGYSYPLSYTAASYSDDASVIKTDVVGQKFGVLNVTTGGFSPDDDTLRLATMDSTGRFSTTFALCSANVADQDYYRLTVGQGKGCTPIDIELRESDVDAPQFYDCRGCQFRNNRDDDPVCERPFCFETTSMFT</sequence>
<proteinExistence type="predicted"/>
<reference evidence="2 3" key="1">
    <citation type="journal article" date="2014" name="BMC Genomics">
        <title>Genome sequencing of four Aureobasidium pullulans varieties: biotechnological potential, stress tolerance, and description of new species.</title>
        <authorList>
            <person name="Gostin Ar C."/>
            <person name="Ohm R.A."/>
            <person name="Kogej T."/>
            <person name="Sonjak S."/>
            <person name="Turk M."/>
            <person name="Zajc J."/>
            <person name="Zalar P."/>
            <person name="Grube M."/>
            <person name="Sun H."/>
            <person name="Han J."/>
            <person name="Sharma A."/>
            <person name="Chiniquy J."/>
            <person name="Ngan C.Y."/>
            <person name="Lipzen A."/>
            <person name="Barry K."/>
            <person name="Grigoriev I.V."/>
            <person name="Gunde-Cimerman N."/>
        </authorList>
    </citation>
    <scope>NUCLEOTIDE SEQUENCE [LARGE SCALE GENOMIC DNA]</scope>
    <source>
        <strain evidence="2 3">EXF-150</strain>
    </source>
</reference>
<evidence type="ECO:0000313" key="2">
    <source>
        <dbReference type="EMBL" id="KEQ87468.1"/>
    </source>
</evidence>
<feature type="chain" id="PRO_5001704074" evidence="1">
    <location>
        <begin position="23"/>
        <end position="244"/>
    </location>
</feature>
<protein>
    <submittedName>
        <fullName evidence="2">Uncharacterized protein</fullName>
    </submittedName>
</protein>
<keyword evidence="3" id="KW-1185">Reference proteome</keyword>
<dbReference type="Proteomes" id="UP000030706">
    <property type="component" value="Unassembled WGS sequence"/>
</dbReference>
<feature type="signal peptide" evidence="1">
    <location>
        <begin position="1"/>
        <end position="22"/>
    </location>
</feature>
<dbReference type="AlphaFoldDB" id="A0A074XPH9"/>
<gene>
    <name evidence="2" type="ORF">M438DRAFT_342643</name>
</gene>
<dbReference type="HOGENOM" id="CLU_1081774_0_0_1"/>
<dbReference type="EMBL" id="KL584976">
    <property type="protein sequence ID" value="KEQ87468.1"/>
    <property type="molecule type" value="Genomic_DNA"/>
</dbReference>
<accession>A0A074XPH9</accession>
<dbReference type="RefSeq" id="XP_029763655.1">
    <property type="nucleotide sequence ID" value="XM_029904809.1"/>
</dbReference>
<keyword evidence="1" id="KW-0732">Signal</keyword>
<dbReference type="GeneID" id="40747115"/>
<organism evidence="2 3">
    <name type="scientific">Aureobasidium pullulans EXF-150</name>
    <dbReference type="NCBI Taxonomy" id="1043002"/>
    <lineage>
        <taxon>Eukaryota</taxon>
        <taxon>Fungi</taxon>
        <taxon>Dikarya</taxon>
        <taxon>Ascomycota</taxon>
        <taxon>Pezizomycotina</taxon>
        <taxon>Dothideomycetes</taxon>
        <taxon>Dothideomycetidae</taxon>
        <taxon>Dothideales</taxon>
        <taxon>Saccotheciaceae</taxon>
        <taxon>Aureobasidium</taxon>
    </lineage>
</organism>
<name>A0A074XPH9_AURPU</name>
<evidence type="ECO:0000313" key="3">
    <source>
        <dbReference type="Proteomes" id="UP000030706"/>
    </source>
</evidence>